<proteinExistence type="predicted"/>
<gene>
    <name evidence="1" type="ORF">SAMN05444159_1203</name>
</gene>
<dbReference type="Proteomes" id="UP000189935">
    <property type="component" value="Chromosome I"/>
</dbReference>
<dbReference type="EMBL" id="LT670844">
    <property type="protein sequence ID" value="SHJ67482.1"/>
    <property type="molecule type" value="Genomic_DNA"/>
</dbReference>
<organism evidence="1 2">
    <name type="scientific">Bradyrhizobium lablabi</name>
    <dbReference type="NCBI Taxonomy" id="722472"/>
    <lineage>
        <taxon>Bacteria</taxon>
        <taxon>Pseudomonadati</taxon>
        <taxon>Pseudomonadota</taxon>
        <taxon>Alphaproteobacteria</taxon>
        <taxon>Hyphomicrobiales</taxon>
        <taxon>Nitrobacteraceae</taxon>
        <taxon>Bradyrhizobium</taxon>
    </lineage>
</organism>
<dbReference type="AlphaFoldDB" id="A0A1M6L8F4"/>
<evidence type="ECO:0000313" key="1">
    <source>
        <dbReference type="EMBL" id="SHJ67482.1"/>
    </source>
</evidence>
<accession>A0A1M6L8F4</accession>
<reference evidence="1 2" key="1">
    <citation type="submission" date="2016-11" db="EMBL/GenBank/DDBJ databases">
        <authorList>
            <person name="Jaros S."/>
            <person name="Januszkiewicz K."/>
            <person name="Wedrychowicz H."/>
        </authorList>
    </citation>
    <scope>NUCLEOTIDE SEQUENCE [LARGE SCALE GENOMIC DNA]</scope>
    <source>
        <strain evidence="1 2">GAS499</strain>
    </source>
</reference>
<protein>
    <submittedName>
        <fullName evidence="1">Uncharacterized protein</fullName>
    </submittedName>
</protein>
<name>A0A1M6L8F4_9BRAD</name>
<evidence type="ECO:0000313" key="2">
    <source>
        <dbReference type="Proteomes" id="UP000189935"/>
    </source>
</evidence>
<sequence>MPLPSISTGAALADDKLKGTYAVAGTLACLVAPSGFANDNKGSPTIANGPDSSVVIQNFQARLTFNGDGTGTASGTFVAMPPLPTAKATVAAGTFSYSFTHTPVANNSFTTVPTPGTYKSTTNYGPSAGRQVAIDDSFHRVFQLSNDQKYGTVGLVHLNQRRGGSVLIDDWWRV</sequence>